<dbReference type="AlphaFoldDB" id="A0A1G7BHM8"/>
<dbReference type="RefSeq" id="WP_092784843.1">
    <property type="nucleotide sequence ID" value="NZ_FNAP01000005.1"/>
</dbReference>
<organism evidence="1 2">
    <name type="scientific">Rhodospira trueperi</name>
    <dbReference type="NCBI Taxonomy" id="69960"/>
    <lineage>
        <taxon>Bacteria</taxon>
        <taxon>Pseudomonadati</taxon>
        <taxon>Pseudomonadota</taxon>
        <taxon>Alphaproteobacteria</taxon>
        <taxon>Rhodospirillales</taxon>
        <taxon>Rhodospirillaceae</taxon>
        <taxon>Rhodospira</taxon>
    </lineage>
</organism>
<dbReference type="Pfam" id="PF09956">
    <property type="entry name" value="Phage_cement_2"/>
    <property type="match status" value="1"/>
</dbReference>
<dbReference type="InterPro" id="IPR011231">
    <property type="entry name" value="Phage_VT1-Sakai_H0018"/>
</dbReference>
<name>A0A1G7BHM8_9PROT</name>
<dbReference type="EMBL" id="FNAP01000005">
    <property type="protein sequence ID" value="SDE25735.1"/>
    <property type="molecule type" value="Genomic_DNA"/>
</dbReference>
<sequence length="116" mass="11237">MAKTFLQDGDRVTVAAPAGGVSSGDLVIVGAIAGVVLTDAEATADVVLQTTGVWTLPKLSTAVIGQGAAVSWDIDPGQVVLPDSGHYPIGTAVQAAGNGAATVAVRLDGVATAAAA</sequence>
<protein>
    <submittedName>
        <fullName evidence="1">Predicted phage recombinase, RecA/RadA family</fullName>
    </submittedName>
</protein>
<keyword evidence="2" id="KW-1185">Reference proteome</keyword>
<proteinExistence type="predicted"/>
<dbReference type="OrthoDB" id="5365964at2"/>
<reference evidence="1 2" key="1">
    <citation type="submission" date="2016-10" db="EMBL/GenBank/DDBJ databases">
        <authorList>
            <person name="de Groot N.N."/>
        </authorList>
    </citation>
    <scope>NUCLEOTIDE SEQUENCE [LARGE SCALE GENOMIC DNA]</scope>
    <source>
        <strain evidence="1 2">ATCC 700224</strain>
    </source>
</reference>
<evidence type="ECO:0000313" key="1">
    <source>
        <dbReference type="EMBL" id="SDE25735.1"/>
    </source>
</evidence>
<accession>A0A1G7BHM8</accession>
<dbReference type="Proteomes" id="UP000199412">
    <property type="component" value="Unassembled WGS sequence"/>
</dbReference>
<evidence type="ECO:0000313" key="2">
    <source>
        <dbReference type="Proteomes" id="UP000199412"/>
    </source>
</evidence>
<gene>
    <name evidence="1" type="ORF">SAMN05421720_10511</name>
</gene>
<dbReference type="STRING" id="69960.SAMN05421720_10511"/>
<dbReference type="PIRSF" id="PIRSF030771">
    <property type="entry name" value="UCP030771"/>
    <property type="match status" value="1"/>
</dbReference>